<dbReference type="EMBL" id="JAQFWQ010000032">
    <property type="protein sequence ID" value="MDA2811576.1"/>
    <property type="molecule type" value="Genomic_DNA"/>
</dbReference>
<dbReference type="Proteomes" id="UP001527866">
    <property type="component" value="Unassembled WGS sequence"/>
</dbReference>
<comment type="similarity">
    <text evidence="1 2">Belongs to the arylamine N-acetyltransferase family.</text>
</comment>
<dbReference type="Pfam" id="PF00797">
    <property type="entry name" value="Acetyltransf_2"/>
    <property type="match status" value="1"/>
</dbReference>
<dbReference type="PANTHER" id="PTHR11786:SF0">
    <property type="entry name" value="ARYLAMINE N-ACETYLTRANSFERASE 4-RELATED"/>
    <property type="match status" value="1"/>
</dbReference>
<evidence type="ECO:0000256" key="2">
    <source>
        <dbReference type="RuleBase" id="RU003452"/>
    </source>
</evidence>
<gene>
    <name evidence="3" type="ORF">O4J56_13120</name>
</gene>
<organism evidence="3 4">
    <name type="scientific">Nocardiopsis endophytica</name>
    <dbReference type="NCBI Taxonomy" id="3018445"/>
    <lineage>
        <taxon>Bacteria</taxon>
        <taxon>Bacillati</taxon>
        <taxon>Actinomycetota</taxon>
        <taxon>Actinomycetes</taxon>
        <taxon>Streptosporangiales</taxon>
        <taxon>Nocardiopsidaceae</taxon>
        <taxon>Nocardiopsis</taxon>
    </lineage>
</organism>
<dbReference type="PRINTS" id="PR01543">
    <property type="entry name" value="ANATRNSFRASE"/>
</dbReference>
<proteinExistence type="inferred from homology"/>
<reference evidence="3 4" key="1">
    <citation type="submission" date="2023-01" db="EMBL/GenBank/DDBJ databases">
        <title>Draft genome sequence of Nocardiopsis sp. RSe5-2 isolated from halophytes.</title>
        <authorList>
            <person name="Duangmal K."/>
            <person name="Chantavorakit T."/>
        </authorList>
    </citation>
    <scope>NUCLEOTIDE SEQUENCE [LARGE SCALE GENOMIC DNA]</scope>
    <source>
        <strain evidence="3 4">RSe5-2</strain>
    </source>
</reference>
<dbReference type="RefSeq" id="WP_270686030.1">
    <property type="nucleotide sequence ID" value="NZ_JAQFWQ010000032.1"/>
</dbReference>
<name>A0ABT4U3P2_9ACTN</name>
<dbReference type="Gene3D" id="2.40.128.150">
    <property type="entry name" value="Cysteine proteinases"/>
    <property type="match status" value="1"/>
</dbReference>
<keyword evidence="4" id="KW-1185">Reference proteome</keyword>
<comment type="caution">
    <text evidence="3">The sequence shown here is derived from an EMBL/GenBank/DDBJ whole genome shotgun (WGS) entry which is preliminary data.</text>
</comment>
<sequence length="302" mass="32845">MAPRTRPDPFADDPARGWDSDALDLDAYLDALGLTGPLGPDRESVAALHRAHSAALSFANTDVVLGRGVSLDVADIQDKLVARRRGGYCYEHNILLAAALERIGVRAIGHAARIRVGDRFRPATHMLLSMELGGERFIADVGFGGGGLREPMPYAAGAEVAQGDGKEWAFRIDTEEAPGDAAEPRTRVLTARSGDRWTDLYSFTGEPSYRNDYAIFNHYLCTHPRSPFRARLMAQRLGEGVSHRLANTELSTEHPDGTTDTRELTRDEVPEALRDVFGLRLDPEDARAVADAAVRLAGSGRG</sequence>
<dbReference type="Gene3D" id="3.30.2140.10">
    <property type="entry name" value="Arylamine N-acetyltransferase"/>
    <property type="match status" value="1"/>
</dbReference>
<dbReference type="SUPFAM" id="SSF54001">
    <property type="entry name" value="Cysteine proteinases"/>
    <property type="match status" value="1"/>
</dbReference>
<evidence type="ECO:0000256" key="1">
    <source>
        <dbReference type="ARBA" id="ARBA00006547"/>
    </source>
</evidence>
<dbReference type="PANTHER" id="PTHR11786">
    <property type="entry name" value="N-HYDROXYARYLAMINE O-ACETYLTRANSFERASE"/>
    <property type="match status" value="1"/>
</dbReference>
<dbReference type="InterPro" id="IPR001447">
    <property type="entry name" value="Arylamine_N-AcTrfase"/>
</dbReference>
<evidence type="ECO:0000313" key="3">
    <source>
        <dbReference type="EMBL" id="MDA2811576.1"/>
    </source>
</evidence>
<protein>
    <submittedName>
        <fullName evidence="3">Arylamine N-acetyltransferase</fullName>
    </submittedName>
</protein>
<dbReference type="InterPro" id="IPR038765">
    <property type="entry name" value="Papain-like_cys_pep_sf"/>
</dbReference>
<accession>A0ABT4U3P2</accession>
<evidence type="ECO:0000313" key="4">
    <source>
        <dbReference type="Proteomes" id="UP001527866"/>
    </source>
</evidence>